<keyword evidence="1" id="KW-0472">Membrane</keyword>
<feature type="transmembrane region" description="Helical" evidence="1">
    <location>
        <begin position="125"/>
        <end position="148"/>
    </location>
</feature>
<gene>
    <name evidence="2" type="ORF">PMAYCL1PPCAC_22306</name>
</gene>
<comment type="caution">
    <text evidence="2">The sequence shown here is derived from an EMBL/GenBank/DDBJ whole genome shotgun (WGS) entry which is preliminary data.</text>
</comment>
<feature type="non-terminal residue" evidence="2">
    <location>
        <position position="1"/>
    </location>
</feature>
<reference evidence="3" key="1">
    <citation type="submission" date="2022-10" db="EMBL/GenBank/DDBJ databases">
        <title>Genome assembly of Pristionchus species.</title>
        <authorList>
            <person name="Yoshida K."/>
            <person name="Sommer R.J."/>
        </authorList>
    </citation>
    <scope>NUCLEOTIDE SEQUENCE [LARGE SCALE GENOMIC DNA]</scope>
    <source>
        <strain evidence="3">RS5460</strain>
    </source>
</reference>
<feature type="transmembrane region" description="Helical" evidence="1">
    <location>
        <begin position="6"/>
        <end position="31"/>
    </location>
</feature>
<sequence length="165" mass="18757">LADINSAIYQIIVIFIGPINVVMNIFVMFILTRKEVRNAYNFVFFLMALNQTIVIGSLTLSMFKIALFAKCNTSFFSLHWAIFDLVVQLLIPICKAHATWLAGINKTMIIFVIIKKYITDLQFQLSSVCMLCGGMMIFVIVTSIPTFLSFTIQWDHLGDICKPDE</sequence>
<dbReference type="AlphaFoldDB" id="A0AAN5I6D4"/>
<dbReference type="GO" id="GO:0005886">
    <property type="term" value="C:plasma membrane"/>
    <property type="evidence" value="ECO:0007669"/>
    <property type="project" value="TreeGrafter"/>
</dbReference>
<evidence type="ECO:0000256" key="1">
    <source>
        <dbReference type="SAM" id="Phobius"/>
    </source>
</evidence>
<protein>
    <recommendedName>
        <fullName evidence="4">G protein-coupled receptor</fullName>
    </recommendedName>
</protein>
<evidence type="ECO:0000313" key="2">
    <source>
        <dbReference type="EMBL" id="GMR52111.1"/>
    </source>
</evidence>
<keyword evidence="3" id="KW-1185">Reference proteome</keyword>
<keyword evidence="1" id="KW-0812">Transmembrane</keyword>
<keyword evidence="1" id="KW-1133">Transmembrane helix</keyword>
<name>A0AAN5I6D4_9BILA</name>
<evidence type="ECO:0000313" key="3">
    <source>
        <dbReference type="Proteomes" id="UP001328107"/>
    </source>
</evidence>
<feature type="non-terminal residue" evidence="2">
    <location>
        <position position="165"/>
    </location>
</feature>
<dbReference type="PANTHER" id="PTHR46273:SF14">
    <property type="entry name" value="G-PROTEIN COUPLED RECEPTOR DMSR-1"/>
    <property type="match status" value="1"/>
</dbReference>
<organism evidence="2 3">
    <name type="scientific">Pristionchus mayeri</name>
    <dbReference type="NCBI Taxonomy" id="1317129"/>
    <lineage>
        <taxon>Eukaryota</taxon>
        <taxon>Metazoa</taxon>
        <taxon>Ecdysozoa</taxon>
        <taxon>Nematoda</taxon>
        <taxon>Chromadorea</taxon>
        <taxon>Rhabditida</taxon>
        <taxon>Rhabditina</taxon>
        <taxon>Diplogasteromorpha</taxon>
        <taxon>Diplogasteroidea</taxon>
        <taxon>Neodiplogasteridae</taxon>
        <taxon>Pristionchus</taxon>
    </lineage>
</organism>
<accession>A0AAN5I6D4</accession>
<dbReference type="GO" id="GO:0008528">
    <property type="term" value="F:G protein-coupled peptide receptor activity"/>
    <property type="evidence" value="ECO:0007669"/>
    <property type="project" value="TreeGrafter"/>
</dbReference>
<evidence type="ECO:0008006" key="4">
    <source>
        <dbReference type="Google" id="ProtNLM"/>
    </source>
</evidence>
<feature type="transmembrane region" description="Helical" evidence="1">
    <location>
        <begin position="43"/>
        <end position="68"/>
    </location>
</feature>
<dbReference type="InterPro" id="IPR053219">
    <property type="entry name" value="GPCR_Dmsr-1"/>
</dbReference>
<dbReference type="EMBL" id="BTRK01000005">
    <property type="protein sequence ID" value="GMR52111.1"/>
    <property type="molecule type" value="Genomic_DNA"/>
</dbReference>
<dbReference type="PANTHER" id="PTHR46273">
    <property type="entry name" value="MYOSUPPRESSIN RECEPTOR 1, ISOFORM B-RELATED"/>
    <property type="match status" value="1"/>
</dbReference>
<dbReference type="Proteomes" id="UP001328107">
    <property type="component" value="Unassembled WGS sequence"/>
</dbReference>
<feature type="transmembrane region" description="Helical" evidence="1">
    <location>
        <begin position="80"/>
        <end position="104"/>
    </location>
</feature>
<proteinExistence type="predicted"/>